<protein>
    <submittedName>
        <fullName evidence="1">Uncharacterized protein</fullName>
    </submittedName>
</protein>
<keyword evidence="2" id="KW-1185">Reference proteome</keyword>
<evidence type="ECO:0000313" key="2">
    <source>
        <dbReference type="Proteomes" id="UP001482620"/>
    </source>
</evidence>
<sequence>MCRGYSPRCGCPGFGSWTRQPLVNVSPSLCPPSCLPTVEKVWPMSSFNTSTKATSQIITSPGDSQVMLLSAWCAWMYGFQILKKYLLRLVYIFVYPPPSVLGYPEIKYSLTICLQQSPN</sequence>
<accession>A0ABV0SQB5</accession>
<dbReference type="EMBL" id="JAHRIQ010004285">
    <property type="protein sequence ID" value="MEQ2222769.1"/>
    <property type="molecule type" value="Genomic_DNA"/>
</dbReference>
<organism evidence="1 2">
    <name type="scientific">Ilyodon furcidens</name>
    <name type="common">goldbreast splitfin</name>
    <dbReference type="NCBI Taxonomy" id="33524"/>
    <lineage>
        <taxon>Eukaryota</taxon>
        <taxon>Metazoa</taxon>
        <taxon>Chordata</taxon>
        <taxon>Craniata</taxon>
        <taxon>Vertebrata</taxon>
        <taxon>Euteleostomi</taxon>
        <taxon>Actinopterygii</taxon>
        <taxon>Neopterygii</taxon>
        <taxon>Teleostei</taxon>
        <taxon>Neoteleostei</taxon>
        <taxon>Acanthomorphata</taxon>
        <taxon>Ovalentaria</taxon>
        <taxon>Atherinomorphae</taxon>
        <taxon>Cyprinodontiformes</taxon>
        <taxon>Goodeidae</taxon>
        <taxon>Ilyodon</taxon>
    </lineage>
</organism>
<proteinExistence type="predicted"/>
<dbReference type="Proteomes" id="UP001482620">
    <property type="component" value="Unassembled WGS sequence"/>
</dbReference>
<gene>
    <name evidence="1" type="ORF">ILYODFUR_029755</name>
</gene>
<name>A0ABV0SQB5_9TELE</name>
<comment type="caution">
    <text evidence="1">The sequence shown here is derived from an EMBL/GenBank/DDBJ whole genome shotgun (WGS) entry which is preliminary data.</text>
</comment>
<reference evidence="1 2" key="1">
    <citation type="submission" date="2021-06" db="EMBL/GenBank/DDBJ databases">
        <authorList>
            <person name="Palmer J.M."/>
        </authorList>
    </citation>
    <scope>NUCLEOTIDE SEQUENCE [LARGE SCALE GENOMIC DNA]</scope>
    <source>
        <strain evidence="2">if_2019</strain>
        <tissue evidence="1">Muscle</tissue>
    </source>
</reference>
<evidence type="ECO:0000313" key="1">
    <source>
        <dbReference type="EMBL" id="MEQ2222769.1"/>
    </source>
</evidence>